<dbReference type="InterPro" id="IPR057686">
    <property type="entry name" value="DUF7926"/>
</dbReference>
<feature type="transmembrane region" description="Helical" evidence="7">
    <location>
        <begin position="1224"/>
        <end position="1245"/>
    </location>
</feature>
<dbReference type="Gene3D" id="2.60.40.1280">
    <property type="match status" value="1"/>
</dbReference>
<dbReference type="RefSeq" id="WP_120205249.1">
    <property type="nucleotide sequence ID" value="NZ_CP032514.1"/>
</dbReference>
<dbReference type="SUPFAM" id="SSF49401">
    <property type="entry name" value="Bacterial adhesins"/>
    <property type="match status" value="1"/>
</dbReference>
<feature type="region of interest" description="Disordered" evidence="6">
    <location>
        <begin position="1151"/>
        <end position="1219"/>
    </location>
</feature>
<keyword evidence="7" id="KW-0812">Transmembrane</keyword>
<evidence type="ECO:0000256" key="8">
    <source>
        <dbReference type="SAM" id="SignalP"/>
    </source>
</evidence>
<dbReference type="InterPro" id="IPR011252">
    <property type="entry name" value="Fibrogen-bd_dom1"/>
</dbReference>
<feature type="domain" description="SDR-like Ig" evidence="9">
    <location>
        <begin position="76"/>
        <end position="147"/>
    </location>
</feature>
<evidence type="ECO:0000256" key="6">
    <source>
        <dbReference type="SAM" id="MobiDB-lite"/>
    </source>
</evidence>
<evidence type="ECO:0000259" key="11">
    <source>
        <dbReference type="Pfam" id="PF25548"/>
    </source>
</evidence>
<keyword evidence="13" id="KW-1185">Reference proteome</keyword>
<feature type="domain" description="DUF7926" evidence="11">
    <location>
        <begin position="201"/>
        <end position="374"/>
    </location>
</feature>
<feature type="domain" description="DUF5979" evidence="10">
    <location>
        <begin position="378"/>
        <end position="502"/>
    </location>
</feature>
<dbReference type="EMBL" id="CP032514">
    <property type="protein sequence ID" value="AYD90399.1"/>
    <property type="molecule type" value="Genomic_DNA"/>
</dbReference>
<keyword evidence="4 8" id="KW-0732">Signal</keyword>
<dbReference type="Pfam" id="PF19407">
    <property type="entry name" value="DUF5979"/>
    <property type="match status" value="7"/>
</dbReference>
<evidence type="ECO:0000313" key="13">
    <source>
        <dbReference type="Proteomes" id="UP000273001"/>
    </source>
</evidence>
<evidence type="ECO:0000256" key="7">
    <source>
        <dbReference type="SAM" id="Phobius"/>
    </source>
</evidence>
<keyword evidence="3" id="KW-0964">Secreted</keyword>
<dbReference type="InterPro" id="IPR041171">
    <property type="entry name" value="SDR_Ig"/>
</dbReference>
<gene>
    <name evidence="12" type="ORF">D5R93_11025</name>
</gene>
<feature type="chain" id="PRO_5045516075" description="T surface-antigen of pili" evidence="8">
    <location>
        <begin position="43"/>
        <end position="1250"/>
    </location>
</feature>
<name>A0ABN5PQU7_9ACTO</name>
<dbReference type="Gene3D" id="2.60.40.1140">
    <property type="entry name" value="Collagen-binding surface protein Cna, B-type domain"/>
    <property type="match status" value="2"/>
</dbReference>
<protein>
    <recommendedName>
        <fullName evidence="14">T surface-antigen of pili</fullName>
    </recommendedName>
</protein>
<organism evidence="12 13">
    <name type="scientific">Actinomyces lilanjuaniae</name>
    <dbReference type="NCBI Taxonomy" id="2321394"/>
    <lineage>
        <taxon>Bacteria</taxon>
        <taxon>Bacillati</taxon>
        <taxon>Actinomycetota</taxon>
        <taxon>Actinomycetes</taxon>
        <taxon>Actinomycetales</taxon>
        <taxon>Actinomycetaceae</taxon>
        <taxon>Actinomyces</taxon>
    </lineage>
</organism>
<sequence>MRISSFRPAFRHRTVVRGVTASLAVLALLLTMLTALTTPARAAQNPDIDVTVTSLDKSDANGIVQSGFLRVGDVAKLAFTWDAGDTDVSSGDYFSIDLGDAFRNREYPRTNPMTVTVGGQQVTIGSCQLEERTITCTFNDEVETVKEQGGSLLRGSGEALLIAAQVVEAETADMDLNGTTTAVDLPGTGGILPQAQPTYRPATFSKVATPLAATSTTVPWSITIGTTHLESILPGFVADGTTESTVVLTEEAGPGQTFVTNLNSWVFRRASSAESATSLNLVNAAGRVYNSPGEDFTYTVEFNDDATVATMTITGIFEPDTNYSVNAPGGINSGTAVEGVIYRNSVTLEGADVTASAERYYTDSFKIAVELANGFGGFEITKYLDGQALDEIAAGTTFDVDVAYTLPQAASEYTGWTPPGTLADDGLTGTTTLTVTMGKVTVYPGSFPAGTQITLTEDPATASPDASAYQWGDPVLRIGNRVTDTFTVGNRTSTALGLTNTADYKPGTLAVTKTVTGLEAAAPRTYSYTYTCGEVTGTISNVPGDGTPVEAGATIPAGTECTVTEDVDAAAMDGYDLAAPDPVTVTVVPSEEAVTEAAFTNSYTRHTGTFSVAKQVGPEDVPFLADTFDISYTCNTPEGEEVSGTLQVTGGGSAVGGPTLPVGTTCSVSEPEETTQRDGYNVSTLITVDGTEGSQLTIAKDTTSEVSVVNAYTALTGGFQISKEVTGDGAGLADSQTYVFTYTCTGVNGTTTTDTVELVSGATTAVTDVPVGSCTVREADASVDGADLTTTWSVDGEETDGEVTFDVADGATAVVQATNDYTVHRGGFSVAKEVTGAEEADLSAKEFGVTYTCTDGSTGMLAIGADGQSVSGPQVPLGTECTVSEDLASASLAGYTLTAPEDQAVTVEARDQETALTLSNAYTRQTGSFAVSKTVDGDGAARAPQSFSFAYTCTGADGTTTTGTVETADADSAVVTDVPVGRCTISEEDASVEGTDLLTQTVLDGDPVITEEASLTVTDGGMVAVVVTNTYTLHRGSFSVTKVVEGLEDDSEDAGDPDAQAAPRDYLFTYTCTLPEDAADAEGGADEGVVSDQVTVPAGMTVTSPALPVGTECTVSEDAEAAAVDGYALEPAEDQAVTVSTQDTVEEMTFTNTYTREVEPTPEPSESSTPEPSESPAPQPSGEPSTGPSAVVTSGPATPSSEVPASASPSPGGSSVTGSLARTGAAILLPAVAALAAIGGGSLLLRRRRQ</sequence>
<feature type="domain" description="DUF5979" evidence="10">
    <location>
        <begin position="510"/>
        <end position="604"/>
    </location>
</feature>
<dbReference type="Pfam" id="PF25548">
    <property type="entry name" value="DUF7926"/>
    <property type="match status" value="1"/>
</dbReference>
<evidence type="ECO:0000259" key="10">
    <source>
        <dbReference type="Pfam" id="PF19407"/>
    </source>
</evidence>
<keyword evidence="7" id="KW-1133">Transmembrane helix</keyword>
<evidence type="ECO:0000256" key="3">
    <source>
        <dbReference type="ARBA" id="ARBA00022525"/>
    </source>
</evidence>
<keyword evidence="5" id="KW-0572">Peptidoglycan-anchor</keyword>
<evidence type="ECO:0000313" key="12">
    <source>
        <dbReference type="EMBL" id="AYD90399.1"/>
    </source>
</evidence>
<evidence type="ECO:0000256" key="5">
    <source>
        <dbReference type="ARBA" id="ARBA00023088"/>
    </source>
</evidence>
<reference evidence="12 13" key="1">
    <citation type="submission" date="2018-09" db="EMBL/GenBank/DDBJ databases">
        <authorList>
            <person name="Li J."/>
        </authorList>
    </citation>
    <scope>NUCLEOTIDE SEQUENCE [LARGE SCALE GENOMIC DNA]</scope>
    <source>
        <strain evidence="12 13">2129</strain>
    </source>
</reference>
<keyword evidence="7" id="KW-0472">Membrane</keyword>
<comment type="subcellular location">
    <subcellularLocation>
        <location evidence="1">Secreted</location>
        <location evidence="1">Cell wall</location>
        <topology evidence="1">Peptidoglycan-anchor</topology>
    </subcellularLocation>
</comment>
<evidence type="ECO:0000256" key="4">
    <source>
        <dbReference type="ARBA" id="ARBA00022729"/>
    </source>
</evidence>
<dbReference type="Pfam" id="PF17961">
    <property type="entry name" value="Big_8"/>
    <property type="match status" value="1"/>
</dbReference>
<evidence type="ECO:0008006" key="14">
    <source>
        <dbReference type="Google" id="ProtNLM"/>
    </source>
</evidence>
<evidence type="ECO:0000256" key="1">
    <source>
        <dbReference type="ARBA" id="ARBA00004168"/>
    </source>
</evidence>
<dbReference type="InterPro" id="IPR046022">
    <property type="entry name" value="DUF5979"/>
</dbReference>
<feature type="domain" description="DUF5979" evidence="10">
    <location>
        <begin position="828"/>
        <end position="923"/>
    </location>
</feature>
<feature type="signal peptide" evidence="8">
    <location>
        <begin position="1"/>
        <end position="42"/>
    </location>
</feature>
<accession>A0ABN5PQU7</accession>
<keyword evidence="2" id="KW-0134">Cell wall</keyword>
<feature type="domain" description="DUF5979" evidence="10">
    <location>
        <begin position="610"/>
        <end position="713"/>
    </location>
</feature>
<feature type="domain" description="DUF5979" evidence="10">
    <location>
        <begin position="929"/>
        <end position="1032"/>
    </location>
</feature>
<proteinExistence type="predicted"/>
<evidence type="ECO:0000259" key="9">
    <source>
        <dbReference type="Pfam" id="PF17961"/>
    </source>
</evidence>
<dbReference type="InterPro" id="IPR008966">
    <property type="entry name" value="Adhesion_dom_sf"/>
</dbReference>
<feature type="domain" description="DUF5979" evidence="10">
    <location>
        <begin position="719"/>
        <end position="822"/>
    </location>
</feature>
<feature type="domain" description="DUF5979" evidence="10">
    <location>
        <begin position="1038"/>
        <end position="1155"/>
    </location>
</feature>
<feature type="compositionally biased region" description="Low complexity" evidence="6">
    <location>
        <begin position="1196"/>
        <end position="1219"/>
    </location>
</feature>
<evidence type="ECO:0000256" key="2">
    <source>
        <dbReference type="ARBA" id="ARBA00022512"/>
    </source>
</evidence>
<dbReference type="Proteomes" id="UP000273001">
    <property type="component" value="Chromosome"/>
</dbReference>